<dbReference type="GO" id="GO:0006364">
    <property type="term" value="P:rRNA processing"/>
    <property type="evidence" value="ECO:0007669"/>
    <property type="project" value="InterPro"/>
</dbReference>
<gene>
    <name evidence="6" type="ORF">QQ91_008485</name>
</gene>
<name>A0A0C1Y295_9CYAN</name>
<feature type="domain" description="YqgF/RNase H-like" evidence="5">
    <location>
        <begin position="11"/>
        <end position="97"/>
    </location>
</feature>
<keyword evidence="4" id="KW-0378">Hydrolase</keyword>
<dbReference type="EMBL" id="JTHE02000003">
    <property type="protein sequence ID" value="NEV67153.1"/>
    <property type="molecule type" value="Genomic_DNA"/>
</dbReference>
<evidence type="ECO:0000256" key="3">
    <source>
        <dbReference type="ARBA" id="ARBA00022722"/>
    </source>
</evidence>
<reference evidence="6" key="2">
    <citation type="journal article" date="2015" name="Genome Announc.">
        <title>Draft Genome Sequence of Filamentous Marine Cyanobacterium Lyngbya confervoides Strain BDU141951.</title>
        <authorList>
            <person name="Chandrababunaidu M.M."/>
            <person name="Sen D."/>
            <person name="Tripathy S."/>
        </authorList>
    </citation>
    <scope>NUCLEOTIDE SEQUENCE</scope>
    <source>
        <strain evidence="6">BDU141951</strain>
    </source>
</reference>
<dbReference type="InterPro" id="IPR006641">
    <property type="entry name" value="YqgF/RNaseH-like_dom"/>
</dbReference>
<dbReference type="GO" id="GO:0016787">
    <property type="term" value="F:hydrolase activity"/>
    <property type="evidence" value="ECO:0007669"/>
    <property type="project" value="UniProtKB-KW"/>
</dbReference>
<evidence type="ECO:0000313" key="6">
    <source>
        <dbReference type="EMBL" id="NEV67153.1"/>
    </source>
</evidence>
<accession>A0A0C1Y295</accession>
<reference evidence="6" key="1">
    <citation type="submission" date="2014-11" db="EMBL/GenBank/DDBJ databases">
        <authorList>
            <person name="Malar M.C."/>
            <person name="Sen D."/>
            <person name="Tripathy S."/>
        </authorList>
    </citation>
    <scope>NUCLEOTIDE SEQUENCE</scope>
    <source>
        <strain evidence="6">BDU141951</strain>
    </source>
</reference>
<protein>
    <submittedName>
        <fullName evidence="6">Pre-16S rRNA-processing nuclease YqgF</fullName>
    </submittedName>
</protein>
<keyword evidence="2" id="KW-0690">Ribosome biogenesis</keyword>
<dbReference type="GO" id="GO:0004518">
    <property type="term" value="F:nuclease activity"/>
    <property type="evidence" value="ECO:0007669"/>
    <property type="project" value="UniProtKB-KW"/>
</dbReference>
<evidence type="ECO:0000256" key="1">
    <source>
        <dbReference type="ARBA" id="ARBA00022490"/>
    </source>
</evidence>
<evidence type="ECO:0000259" key="5">
    <source>
        <dbReference type="SMART" id="SM00732"/>
    </source>
</evidence>
<dbReference type="InterPro" id="IPR037027">
    <property type="entry name" value="YqgF/RNaseH-like_dom_sf"/>
</dbReference>
<evidence type="ECO:0000256" key="2">
    <source>
        <dbReference type="ARBA" id="ARBA00022517"/>
    </source>
</evidence>
<sequence>MIANARACSQPTILGFDPGRQKCGLAIMGLDRQLFYRAVIAADEVMTTIQQLQQQYPISLIVMGDQTSANDWQAQLTQLAEPLRVVLVDERYSSLEARDRYWQLNPPQGLQRLIPQGMRQPQEPIDDIVAMLLIERYLNRLVEG</sequence>
<reference evidence="6" key="3">
    <citation type="submission" date="2020-02" db="EMBL/GenBank/DDBJ databases">
        <authorList>
            <person name="Sarangi A.N."/>
            <person name="Ghosh S."/>
            <person name="Mukherjee M."/>
            <person name="Tripathy S."/>
        </authorList>
    </citation>
    <scope>NUCLEOTIDE SEQUENCE</scope>
    <source>
        <strain evidence="6">BDU141951</strain>
    </source>
</reference>
<evidence type="ECO:0000256" key="4">
    <source>
        <dbReference type="ARBA" id="ARBA00022801"/>
    </source>
</evidence>
<dbReference type="InterPro" id="IPR012337">
    <property type="entry name" value="RNaseH-like_sf"/>
</dbReference>
<keyword evidence="1" id="KW-0963">Cytoplasm</keyword>
<dbReference type="InterPro" id="IPR005227">
    <property type="entry name" value="YqgF"/>
</dbReference>
<comment type="caution">
    <text evidence="6">The sequence shown here is derived from an EMBL/GenBank/DDBJ whole genome shotgun (WGS) entry which is preliminary data.</text>
</comment>
<keyword evidence="3" id="KW-0540">Nuclease</keyword>
<dbReference type="SMART" id="SM00732">
    <property type="entry name" value="YqgFc"/>
    <property type="match status" value="1"/>
</dbReference>
<dbReference type="AlphaFoldDB" id="A0A0C1Y295"/>
<organism evidence="6">
    <name type="scientific">Lyngbya confervoides BDU141951</name>
    <dbReference type="NCBI Taxonomy" id="1574623"/>
    <lineage>
        <taxon>Bacteria</taxon>
        <taxon>Bacillati</taxon>
        <taxon>Cyanobacteriota</taxon>
        <taxon>Cyanophyceae</taxon>
        <taxon>Oscillatoriophycideae</taxon>
        <taxon>Oscillatoriales</taxon>
        <taxon>Microcoleaceae</taxon>
        <taxon>Lyngbya</taxon>
    </lineage>
</organism>
<dbReference type="Gene3D" id="3.30.420.140">
    <property type="entry name" value="YqgF/RNase H-like domain"/>
    <property type="match status" value="1"/>
</dbReference>
<dbReference type="SUPFAM" id="SSF53098">
    <property type="entry name" value="Ribonuclease H-like"/>
    <property type="match status" value="1"/>
</dbReference>
<proteinExistence type="predicted"/>
<dbReference type="Pfam" id="PF03652">
    <property type="entry name" value="RuvX"/>
    <property type="match status" value="1"/>
</dbReference>